<dbReference type="PANTHER" id="PTHR31544">
    <property type="entry name" value="AIG2-LIKE PROTEIN D"/>
    <property type="match status" value="1"/>
</dbReference>
<dbReference type="InterPro" id="IPR045038">
    <property type="entry name" value="AIG2-like"/>
</dbReference>
<organism evidence="4 5">
    <name type="scientific">Nocardia implantans</name>
    <dbReference type="NCBI Taxonomy" id="3108168"/>
    <lineage>
        <taxon>Bacteria</taxon>
        <taxon>Bacillati</taxon>
        <taxon>Actinomycetota</taxon>
        <taxon>Actinomycetes</taxon>
        <taxon>Mycobacteriales</taxon>
        <taxon>Nocardiaceae</taxon>
        <taxon>Nocardia</taxon>
    </lineage>
</organism>
<dbReference type="RefSeq" id="WP_195077771.1">
    <property type="nucleotide sequence ID" value="NZ_JAYKYQ010000002.1"/>
</dbReference>
<keyword evidence="1" id="KW-0808">Transferase</keyword>
<reference evidence="4 5" key="1">
    <citation type="submission" date="2023-12" db="EMBL/GenBank/DDBJ databases">
        <title>novel species in genus Nocarida.</title>
        <authorList>
            <person name="Li Z."/>
        </authorList>
    </citation>
    <scope>NUCLEOTIDE SEQUENCE [LARGE SCALE GENOMIC DNA]</scope>
    <source>
        <strain evidence="4 5">CDC186</strain>
    </source>
</reference>
<dbReference type="CDD" id="cd06661">
    <property type="entry name" value="GGCT_like"/>
    <property type="match status" value="1"/>
</dbReference>
<name>A0ABU6AR12_9NOCA</name>
<dbReference type="EMBL" id="JAYKYQ010000002">
    <property type="protein sequence ID" value="MEB3509783.1"/>
    <property type="molecule type" value="Genomic_DNA"/>
</dbReference>
<dbReference type="Gene3D" id="3.10.490.10">
    <property type="entry name" value="Gamma-glutamyl cyclotransferase-like"/>
    <property type="match status" value="1"/>
</dbReference>
<evidence type="ECO:0000256" key="1">
    <source>
        <dbReference type="ARBA" id="ARBA00022679"/>
    </source>
</evidence>
<comment type="caution">
    <text evidence="4">The sequence shown here is derived from an EMBL/GenBank/DDBJ whole genome shotgun (WGS) entry which is preliminary data.</text>
</comment>
<evidence type="ECO:0000313" key="4">
    <source>
        <dbReference type="EMBL" id="MEB3509783.1"/>
    </source>
</evidence>
<evidence type="ECO:0000313" key="5">
    <source>
        <dbReference type="Proteomes" id="UP001348098"/>
    </source>
</evidence>
<dbReference type="Proteomes" id="UP001348098">
    <property type="component" value="Unassembled WGS sequence"/>
</dbReference>
<dbReference type="InterPro" id="IPR013024">
    <property type="entry name" value="GGCT-like"/>
</dbReference>
<gene>
    <name evidence="4" type="ORF">U3653_07140</name>
</gene>
<dbReference type="SUPFAM" id="SSF110857">
    <property type="entry name" value="Gamma-glutamyl cyclotransferase-like"/>
    <property type="match status" value="1"/>
</dbReference>
<dbReference type="Pfam" id="PF06094">
    <property type="entry name" value="GGACT"/>
    <property type="match status" value="1"/>
</dbReference>
<dbReference type="PANTHER" id="PTHR31544:SF2">
    <property type="entry name" value="AIG2-LIKE PROTEIN D"/>
    <property type="match status" value="1"/>
</dbReference>
<dbReference type="InterPro" id="IPR009288">
    <property type="entry name" value="AIG2-like_dom"/>
</dbReference>
<evidence type="ECO:0000256" key="2">
    <source>
        <dbReference type="ARBA" id="ARBA00030602"/>
    </source>
</evidence>
<accession>A0ABU6AR12</accession>
<dbReference type="InterPro" id="IPR036568">
    <property type="entry name" value="GGCT-like_sf"/>
</dbReference>
<feature type="domain" description="Gamma-glutamylcyclotransferase AIG2-like" evidence="3">
    <location>
        <begin position="29"/>
        <end position="131"/>
    </location>
</feature>
<keyword evidence="5" id="KW-1185">Reference proteome</keyword>
<proteinExistence type="predicted"/>
<evidence type="ECO:0000259" key="3">
    <source>
        <dbReference type="Pfam" id="PF06094"/>
    </source>
</evidence>
<protein>
    <recommendedName>
        <fullName evidence="2">Putative gamma-glutamylcyclotransferase</fullName>
    </recommendedName>
</protein>
<sequence>MSIETRRVHETRFDILGPAGLNSTETTPLFAYGTLQLDPVLDALIGRVPKSAEDKLSGWRVARLPHRVYPGLVPDPAKSAYGRVLSGITPVEWMLLDRFEDDDYDLVPVTLDSGLHAMVYAWKKSVDQLDWIADEFAASELPAYVQRCTAWLERDRSRNSTH</sequence>